<dbReference type="GO" id="GO:0015833">
    <property type="term" value="P:peptide transport"/>
    <property type="evidence" value="ECO:0007669"/>
    <property type="project" value="TreeGrafter"/>
</dbReference>
<reference evidence="5" key="1">
    <citation type="submission" date="2016-10" db="EMBL/GenBank/DDBJ databases">
        <authorList>
            <person name="Varghese N."/>
            <person name="Submissions S."/>
        </authorList>
    </citation>
    <scope>NUCLEOTIDE SEQUENCE [LARGE SCALE GENOMIC DNA]</scope>
    <source>
        <strain evidence="5">DSM 22329</strain>
    </source>
</reference>
<dbReference type="Gene3D" id="3.10.105.10">
    <property type="entry name" value="Dipeptide-binding Protein, Domain 3"/>
    <property type="match status" value="1"/>
</dbReference>
<dbReference type="PANTHER" id="PTHR30290:SF83">
    <property type="entry name" value="ABC TRANSPORTER SUBSTRATE-BINDING PROTEIN"/>
    <property type="match status" value="1"/>
</dbReference>
<dbReference type="EMBL" id="LT629711">
    <property type="protein sequence ID" value="SDP38334.1"/>
    <property type="molecule type" value="Genomic_DNA"/>
</dbReference>
<feature type="compositionally biased region" description="Basic and acidic residues" evidence="1">
    <location>
        <begin position="156"/>
        <end position="165"/>
    </location>
</feature>
<dbReference type="PANTHER" id="PTHR30290">
    <property type="entry name" value="PERIPLASMIC BINDING COMPONENT OF ABC TRANSPORTER"/>
    <property type="match status" value="1"/>
</dbReference>
<keyword evidence="2" id="KW-1133">Transmembrane helix</keyword>
<accession>A0A1H0S9A0</accession>
<protein>
    <submittedName>
        <fullName evidence="4">ABC-type transport system, substrate-binding protein</fullName>
    </submittedName>
</protein>
<evidence type="ECO:0000256" key="1">
    <source>
        <dbReference type="SAM" id="MobiDB-lite"/>
    </source>
</evidence>
<dbReference type="OrthoDB" id="5240629at2"/>
<sequence>MDRPDPQEALAQVLRDHGRLVGLQPDRVRGLLSDLLGVGGRDFRAEVDALVVACEEGIPALLLDTVDSADTAVTEGVGLLEARGLTTERAAGATLAWASALEAPVSESLSSSMRSDPSAPSSGGDLLSAAATSLPAPTHRTPTVEPVPTRPSHPSKGPEPDREPRTNPAQGPARFPFARGRTAGVAAGLVAVIVAGTVGATILWPDGPSKADTRPVAAQGGTLRLTTSGGLTWDPMETTDPGLRLLMNRALYRGLVAFAAAADDEPGTLVADLATTTGQTVDKGRTWVFALRPDAHWEDGSPVTCADAKAGVARAFGAARFFGYSYEAAILIDVPHTSDGLPVYKGAGTAGRAAFDSAVRCSGSDLTIRLLGPEYEFPRYLALPELAPYRAAAPLGPGKRSMSSGPYVVEASAADAATLVRNAHWSRQADSLRPAVPDRLSITTTDVDDVASGLATDAVEFRRSVTLSPLPASADKAFAQSPDRTQVAPAGVTEMLVPNLRTTTMSSTAYRRAFALSTDRLSYVAAMGGPAVSMVQRSTAGTYHSSPSVAFDVAQARSLLAGDKPRLKVAFHASPESERAMTALAAGWRQAGFKVDLVAFRGSRAAYVEAIATAAGTTTYDAVRTDYVDSLNRSATAQLVDPRFAVGPSAAEAKTVTTAIDRAIGTPPGPDRDAAWRSVDDVIAVLSLLVPLANRASLVGSGSAVRGATTSIEFSGVLDPLRISLAPAES</sequence>
<proteinExistence type="predicted"/>
<dbReference type="RefSeq" id="WP_091785356.1">
    <property type="nucleotide sequence ID" value="NZ_LT629711.1"/>
</dbReference>
<dbReference type="Pfam" id="PF00496">
    <property type="entry name" value="SBP_bac_5"/>
    <property type="match status" value="1"/>
</dbReference>
<dbReference type="InterPro" id="IPR000914">
    <property type="entry name" value="SBP_5_dom"/>
</dbReference>
<evidence type="ECO:0000313" key="4">
    <source>
        <dbReference type="EMBL" id="SDP38334.1"/>
    </source>
</evidence>
<dbReference type="Proteomes" id="UP000199077">
    <property type="component" value="Chromosome I"/>
</dbReference>
<organism evidence="4 5">
    <name type="scientific">Pedococcus dokdonensis</name>
    <dbReference type="NCBI Taxonomy" id="443156"/>
    <lineage>
        <taxon>Bacteria</taxon>
        <taxon>Bacillati</taxon>
        <taxon>Actinomycetota</taxon>
        <taxon>Actinomycetes</taxon>
        <taxon>Micrococcales</taxon>
        <taxon>Intrasporangiaceae</taxon>
        <taxon>Pedococcus</taxon>
    </lineage>
</organism>
<feature type="region of interest" description="Disordered" evidence="1">
    <location>
        <begin position="108"/>
        <end position="176"/>
    </location>
</feature>
<gene>
    <name evidence="4" type="ORF">SAMN04489867_2259</name>
</gene>
<keyword evidence="5" id="KW-1185">Reference proteome</keyword>
<feature type="compositionally biased region" description="Low complexity" evidence="1">
    <location>
        <begin position="108"/>
        <end position="147"/>
    </location>
</feature>
<dbReference type="GO" id="GO:1904680">
    <property type="term" value="F:peptide transmembrane transporter activity"/>
    <property type="evidence" value="ECO:0007669"/>
    <property type="project" value="TreeGrafter"/>
</dbReference>
<keyword evidence="2" id="KW-0472">Membrane</keyword>
<keyword evidence="2" id="KW-0812">Transmembrane</keyword>
<name>A0A1H0S9A0_9MICO</name>
<evidence type="ECO:0000256" key="2">
    <source>
        <dbReference type="SAM" id="Phobius"/>
    </source>
</evidence>
<feature type="transmembrane region" description="Helical" evidence="2">
    <location>
        <begin position="183"/>
        <end position="204"/>
    </location>
</feature>
<evidence type="ECO:0000313" key="5">
    <source>
        <dbReference type="Proteomes" id="UP000199077"/>
    </source>
</evidence>
<dbReference type="SUPFAM" id="SSF53850">
    <property type="entry name" value="Periplasmic binding protein-like II"/>
    <property type="match status" value="1"/>
</dbReference>
<dbReference type="STRING" id="443156.SAMN04489867_2259"/>
<feature type="domain" description="Solute-binding protein family 5" evidence="3">
    <location>
        <begin position="269"/>
        <end position="609"/>
    </location>
</feature>
<dbReference type="InterPro" id="IPR039424">
    <property type="entry name" value="SBP_5"/>
</dbReference>
<evidence type="ECO:0000259" key="3">
    <source>
        <dbReference type="Pfam" id="PF00496"/>
    </source>
</evidence>
<dbReference type="Gene3D" id="3.40.190.10">
    <property type="entry name" value="Periplasmic binding protein-like II"/>
    <property type="match status" value="1"/>
</dbReference>
<dbReference type="AlphaFoldDB" id="A0A1H0S9A0"/>